<accession>U6L3S0</accession>
<gene>
    <name evidence="2" type="ORF">ETH_00033820</name>
</gene>
<evidence type="ECO:0000256" key="1">
    <source>
        <dbReference type="SAM" id="MobiDB-lite"/>
    </source>
</evidence>
<dbReference type="Proteomes" id="UP000030747">
    <property type="component" value="Unassembled WGS sequence"/>
</dbReference>
<dbReference type="GeneID" id="25255830"/>
<evidence type="ECO:0000313" key="2">
    <source>
        <dbReference type="EMBL" id="CDJ44816.1"/>
    </source>
</evidence>
<protein>
    <submittedName>
        <fullName evidence="2">Uncharacterized protein</fullName>
    </submittedName>
</protein>
<organism evidence="2 3">
    <name type="scientific">Eimeria tenella</name>
    <name type="common">Coccidian parasite</name>
    <dbReference type="NCBI Taxonomy" id="5802"/>
    <lineage>
        <taxon>Eukaryota</taxon>
        <taxon>Sar</taxon>
        <taxon>Alveolata</taxon>
        <taxon>Apicomplexa</taxon>
        <taxon>Conoidasida</taxon>
        <taxon>Coccidia</taxon>
        <taxon>Eucoccidiorida</taxon>
        <taxon>Eimeriorina</taxon>
        <taxon>Eimeriidae</taxon>
        <taxon>Eimeria</taxon>
    </lineage>
</organism>
<dbReference type="EMBL" id="HG677676">
    <property type="protein sequence ID" value="CDJ44816.1"/>
    <property type="molecule type" value="Genomic_DNA"/>
</dbReference>
<feature type="region of interest" description="Disordered" evidence="1">
    <location>
        <begin position="92"/>
        <end position="181"/>
    </location>
</feature>
<feature type="compositionally biased region" description="Basic and acidic residues" evidence="1">
    <location>
        <begin position="148"/>
        <end position="158"/>
    </location>
</feature>
<sequence>RRVEVTEFRLIKSGRGAASVSLSYVDLETLKSGAQTFSVQKRLEKIEPEKTLLQVMYVDVPNGAVVLSDPNYDEVIVPLRLFGGPSVAEHLTRRLSPSQGPPWAPPGAPKAPGAPQRPFKGARQATPGDPQGPPRGLLGAPQGLLTERAFRGPSEEHAWGVPQRTLALGPPPEGPPECGAP</sequence>
<name>U6L3S0_EIMTE</name>
<reference evidence="2" key="2">
    <citation type="submission" date="2013-10" db="EMBL/GenBank/DDBJ databases">
        <authorList>
            <person name="Aslett M."/>
        </authorList>
    </citation>
    <scope>NUCLEOTIDE SEQUENCE [LARGE SCALE GENOMIC DNA]</scope>
    <source>
        <strain evidence="2">Houghton</strain>
    </source>
</reference>
<keyword evidence="3" id="KW-1185">Reference proteome</keyword>
<proteinExistence type="predicted"/>
<dbReference type="VEuPathDB" id="ToxoDB:ETH_00033820"/>
<dbReference type="OrthoDB" id="10259892at2759"/>
<reference evidence="2" key="1">
    <citation type="submission" date="2013-10" db="EMBL/GenBank/DDBJ databases">
        <title>Genomic analysis of the causative agents of coccidiosis in chickens.</title>
        <authorList>
            <person name="Reid A.J."/>
            <person name="Blake D."/>
            <person name="Billington K."/>
            <person name="Browne H."/>
            <person name="Dunn M."/>
            <person name="Hung S."/>
            <person name="Kawahara F."/>
            <person name="Miranda-Saavedra D."/>
            <person name="Mourier T."/>
            <person name="Nagra H."/>
            <person name="Otto T.D."/>
            <person name="Rawlings N."/>
            <person name="Sanchez A."/>
            <person name="Sanders M."/>
            <person name="Subramaniam C."/>
            <person name="Tay Y."/>
            <person name="Dear P."/>
            <person name="Doerig C."/>
            <person name="Gruber A."/>
            <person name="Parkinson J."/>
            <person name="Shirley M."/>
            <person name="Wan K.L."/>
            <person name="Berriman M."/>
            <person name="Tomley F."/>
            <person name="Pain A."/>
        </authorList>
    </citation>
    <scope>NUCLEOTIDE SEQUENCE [LARGE SCALE GENOMIC DNA]</scope>
    <source>
        <strain evidence="2">Houghton</strain>
    </source>
</reference>
<dbReference type="AlphaFoldDB" id="U6L3S0"/>
<dbReference type="RefSeq" id="XP_013235564.1">
    <property type="nucleotide sequence ID" value="XM_013380110.1"/>
</dbReference>
<feature type="non-terminal residue" evidence="2">
    <location>
        <position position="1"/>
    </location>
</feature>
<evidence type="ECO:0000313" key="3">
    <source>
        <dbReference type="Proteomes" id="UP000030747"/>
    </source>
</evidence>
<feature type="compositionally biased region" description="Pro residues" evidence="1">
    <location>
        <begin position="99"/>
        <end position="109"/>
    </location>
</feature>
<dbReference type="VEuPathDB" id="ToxoDB:ETH2_1333000"/>